<dbReference type="GO" id="GO:0006281">
    <property type="term" value="P:DNA repair"/>
    <property type="evidence" value="ECO:0007669"/>
    <property type="project" value="TreeGrafter"/>
</dbReference>
<dbReference type="Pfam" id="PF01131">
    <property type="entry name" value="Topoisom_bac"/>
    <property type="match status" value="1"/>
</dbReference>
<dbReference type="InterPro" id="IPR006171">
    <property type="entry name" value="TOPRIM_dom"/>
</dbReference>
<feature type="domain" description="Toprim" evidence="11">
    <location>
        <begin position="2"/>
        <end position="148"/>
    </location>
</feature>
<gene>
    <name evidence="13" type="primary">topB</name>
    <name evidence="13" type="ORF">BN424_pa0021</name>
</gene>
<dbReference type="SUPFAM" id="SSF56712">
    <property type="entry name" value="Prokaryotic type I DNA topoisomerase"/>
    <property type="match status" value="1"/>
</dbReference>
<organism evidence="13 14">
    <name type="scientific">Carnobacterium maltaromaticum</name>
    <name type="common">Carnobacterium piscicola</name>
    <dbReference type="NCBI Taxonomy" id="2751"/>
    <lineage>
        <taxon>Bacteria</taxon>
        <taxon>Bacillati</taxon>
        <taxon>Bacillota</taxon>
        <taxon>Bacilli</taxon>
        <taxon>Lactobacillales</taxon>
        <taxon>Carnobacteriaceae</taxon>
        <taxon>Carnobacterium</taxon>
    </lineage>
</organism>
<keyword evidence="4" id="KW-0799">Topoisomerase</keyword>
<dbReference type="InterPro" id="IPR013497">
    <property type="entry name" value="Topo_IA_cen"/>
</dbReference>
<accession>A0A1Z5AXB7</accession>
<evidence type="ECO:0000256" key="10">
    <source>
        <dbReference type="ARBA" id="ARBA00032877"/>
    </source>
</evidence>
<evidence type="ECO:0000256" key="7">
    <source>
        <dbReference type="ARBA" id="ARBA00030003"/>
    </source>
</evidence>
<dbReference type="GO" id="GO:0006265">
    <property type="term" value="P:DNA topological change"/>
    <property type="evidence" value="ECO:0007669"/>
    <property type="project" value="InterPro"/>
</dbReference>
<dbReference type="GO" id="GO:0043597">
    <property type="term" value="C:cytoplasmic replication fork"/>
    <property type="evidence" value="ECO:0007669"/>
    <property type="project" value="TreeGrafter"/>
</dbReference>
<dbReference type="PRINTS" id="PR00417">
    <property type="entry name" value="PRTPISMRASEI"/>
</dbReference>
<protein>
    <recommendedName>
        <fullName evidence="3">DNA topoisomerase</fullName>
        <ecNumber evidence="3">5.6.2.1</ecNumber>
    </recommendedName>
    <alternativeName>
        <fullName evidence="10">Omega-protein</fullName>
    </alternativeName>
    <alternativeName>
        <fullName evidence="9">Relaxing enzyme</fullName>
    </alternativeName>
    <alternativeName>
        <fullName evidence="7">Swivelase</fullName>
    </alternativeName>
    <alternativeName>
        <fullName evidence="8">Untwisting enzyme</fullName>
    </alternativeName>
</protein>
<evidence type="ECO:0000313" key="13">
    <source>
        <dbReference type="EMBL" id="CRI06686.1"/>
    </source>
</evidence>
<sequence>MKTLILAEKPDQAMKYCVALDRSKTEAGLKKTEQRNGFVDLGQTEISLQTVVTWGYGHLVTLFEPNDYDKNYKKWENRPMPLFPEKIQYKLTDSAGKQFKLIKKLLKEADQIIIATDPDREGEAIAHLIMEKSELDFSKKEIKRLWVNNQDYDDLLNGFKNLKEAKDYEGFSVEAKTRAISDWLVGMNLSVFYTQTLRKLGIKGTFRTGRVQTPILYLVYAREKEISLFKPKAFYTIELLGELEGKPVSFKKSDKFESQELLSSFLKENKIKKSQKVEIKSVNKEEKQDLAPPLLTLSDLQGKASDKYDYDFDKTMEIQQSLYSKGKTTYPRTSCEFITTAELDYLTKYKEDYKTFLGLEIDLNNSPGKKHVNDKKVLEHFAIIPTKKVPTAGELTDEEMNVYKIILEHTLLMFMEPYQYEQTKATVCLNDQEFTTTGKVMKNLGWKKVANQAKKSSETDKELPMLEIDQEVELETKINEGKTQAPSLFTDKTLSGKGGALENIQKFVEDKEKGKILKETKGLGTPATRTEILSKLVEHGYLERKGKQKQLVTTNLGKGLCIAVEGSFLANPVTTADWEEHLENVGLNKISSETFIKNIKRTIEEEIKNFPKRVEPKKEVIKKLIPNKLGI</sequence>
<evidence type="ECO:0000256" key="9">
    <source>
        <dbReference type="ARBA" id="ARBA00032235"/>
    </source>
</evidence>
<dbReference type="SMART" id="SM00493">
    <property type="entry name" value="TOPRIM"/>
    <property type="match status" value="1"/>
</dbReference>
<dbReference type="PROSITE" id="PS52039">
    <property type="entry name" value="TOPO_IA_2"/>
    <property type="match status" value="1"/>
</dbReference>
<geneLocation type="plasmid" evidence="13">
    <name>LMA_pa</name>
</geneLocation>
<evidence type="ECO:0000259" key="12">
    <source>
        <dbReference type="PROSITE" id="PS52039"/>
    </source>
</evidence>
<dbReference type="CDD" id="cd03362">
    <property type="entry name" value="TOPRIM_TopoIA_TopoIII"/>
    <property type="match status" value="1"/>
</dbReference>
<dbReference type="PANTHER" id="PTHR11390:SF21">
    <property type="entry name" value="DNA TOPOISOMERASE 3-ALPHA"/>
    <property type="match status" value="1"/>
</dbReference>
<evidence type="ECO:0000256" key="5">
    <source>
        <dbReference type="ARBA" id="ARBA00023125"/>
    </source>
</evidence>
<dbReference type="SMART" id="SM00436">
    <property type="entry name" value="TOP1Bc"/>
    <property type="match status" value="1"/>
</dbReference>
<dbReference type="Gene3D" id="2.70.20.10">
    <property type="entry name" value="Topoisomerase I, domain 3"/>
    <property type="match status" value="1"/>
</dbReference>
<comment type="similarity">
    <text evidence="2">Belongs to the type IA topoisomerase family.</text>
</comment>
<dbReference type="Gene3D" id="3.40.50.140">
    <property type="match status" value="1"/>
</dbReference>
<reference evidence="13 14" key="2">
    <citation type="submission" date="2015-04" db="EMBL/GenBank/DDBJ databases">
        <title>Carnobacterium maltaromaticum LMA28 plasmids.</title>
        <authorList>
            <person name="Cailliez-Grimal C."/>
            <person name="Iskandar C."/>
        </authorList>
    </citation>
    <scope>NUCLEOTIDE SEQUENCE [LARGE SCALE GENOMIC DNA]</scope>
    <source>
        <strain evidence="13 14">LMA28</strain>
        <plasmid evidence="14">Chromosome</plasmid>
    </source>
</reference>
<dbReference type="EC" id="5.6.2.1" evidence="3"/>
<dbReference type="RefSeq" id="WP_176455286.1">
    <property type="nucleotide sequence ID" value="NZ_LN846932.1"/>
</dbReference>
<dbReference type="InterPro" id="IPR000380">
    <property type="entry name" value="Topo_IA"/>
</dbReference>
<reference evidence="13 14" key="1">
    <citation type="submission" date="2015-04" db="EMBL/GenBank/DDBJ databases">
        <title>Carnobacterium maltaromaticum LMA28 complete chromosome sequence.</title>
        <authorList>
            <person name="Borges F."/>
            <person name="Cailliez-Grimal C."/>
        </authorList>
    </citation>
    <scope>NUCLEOTIDE SEQUENCE [LARGE SCALE GENOMIC DNA]</scope>
    <source>
        <strain evidence="13 14">LMA28</strain>
        <plasmid evidence="14">Chromosome</plasmid>
    </source>
</reference>
<keyword evidence="5" id="KW-0238">DNA-binding</keyword>
<evidence type="ECO:0000256" key="4">
    <source>
        <dbReference type="ARBA" id="ARBA00023029"/>
    </source>
</evidence>
<dbReference type="PROSITE" id="PS00396">
    <property type="entry name" value="TOPO_IA_1"/>
    <property type="match status" value="1"/>
</dbReference>
<dbReference type="GO" id="GO:0006310">
    <property type="term" value="P:DNA recombination"/>
    <property type="evidence" value="ECO:0007669"/>
    <property type="project" value="TreeGrafter"/>
</dbReference>
<keyword evidence="6 13" id="KW-0413">Isomerase</keyword>
<comment type="catalytic activity">
    <reaction evidence="1">
        <text>ATP-independent breakage of single-stranded DNA, followed by passage and rejoining.</text>
        <dbReference type="EC" id="5.6.2.1"/>
    </reaction>
</comment>
<dbReference type="InterPro" id="IPR003602">
    <property type="entry name" value="Topo_IA_DNA-bd_dom"/>
</dbReference>
<keyword evidence="13" id="KW-0614">Plasmid</keyword>
<dbReference type="InterPro" id="IPR023405">
    <property type="entry name" value="Topo_IA_core_domain"/>
</dbReference>
<dbReference type="InterPro" id="IPR003601">
    <property type="entry name" value="Topo_IA_2"/>
</dbReference>
<dbReference type="EMBL" id="LN846932">
    <property type="protein sequence ID" value="CRI06686.1"/>
    <property type="molecule type" value="Genomic_DNA"/>
</dbReference>
<dbReference type="PANTHER" id="PTHR11390">
    <property type="entry name" value="PROKARYOTIC DNA TOPOISOMERASE"/>
    <property type="match status" value="1"/>
</dbReference>
<dbReference type="InterPro" id="IPR013826">
    <property type="entry name" value="Topo_IA_cen_sub3"/>
</dbReference>
<dbReference type="GO" id="GO:0003677">
    <property type="term" value="F:DNA binding"/>
    <property type="evidence" value="ECO:0007669"/>
    <property type="project" value="UniProtKB-KW"/>
</dbReference>
<dbReference type="InterPro" id="IPR013825">
    <property type="entry name" value="Topo_IA_cen_sub2"/>
</dbReference>
<evidence type="ECO:0000256" key="1">
    <source>
        <dbReference type="ARBA" id="ARBA00000213"/>
    </source>
</evidence>
<dbReference type="PROSITE" id="PS50880">
    <property type="entry name" value="TOPRIM"/>
    <property type="match status" value="1"/>
</dbReference>
<dbReference type="SMART" id="SM00437">
    <property type="entry name" value="TOP1Ac"/>
    <property type="match status" value="1"/>
</dbReference>
<dbReference type="InterPro" id="IPR013824">
    <property type="entry name" value="Topo_IA_cen_sub1"/>
</dbReference>
<dbReference type="InterPro" id="IPR023406">
    <property type="entry name" value="Topo_IA_AS"/>
</dbReference>
<dbReference type="GO" id="GO:0003917">
    <property type="term" value="F:DNA topoisomerase type I (single strand cut, ATP-independent) activity"/>
    <property type="evidence" value="ECO:0007669"/>
    <property type="project" value="UniProtKB-EC"/>
</dbReference>
<dbReference type="Proteomes" id="UP000464233">
    <property type="component" value="Plasmid LMA_pa"/>
</dbReference>
<evidence type="ECO:0000313" key="14">
    <source>
        <dbReference type="Proteomes" id="UP000464233"/>
    </source>
</evidence>
<name>A0A1Z5AXB7_CARML</name>
<evidence type="ECO:0000259" key="11">
    <source>
        <dbReference type="PROSITE" id="PS50880"/>
    </source>
</evidence>
<evidence type="ECO:0000256" key="3">
    <source>
        <dbReference type="ARBA" id="ARBA00012891"/>
    </source>
</evidence>
<evidence type="ECO:0000256" key="2">
    <source>
        <dbReference type="ARBA" id="ARBA00009446"/>
    </source>
</evidence>
<dbReference type="CDD" id="cd00186">
    <property type="entry name" value="TOP1Ac"/>
    <property type="match status" value="1"/>
</dbReference>
<dbReference type="AlphaFoldDB" id="A0A1Z5AXB7"/>
<dbReference type="Gene3D" id="1.10.290.10">
    <property type="entry name" value="Topoisomerase I, domain 4"/>
    <property type="match status" value="1"/>
</dbReference>
<proteinExistence type="inferred from homology"/>
<evidence type="ECO:0000256" key="8">
    <source>
        <dbReference type="ARBA" id="ARBA00031985"/>
    </source>
</evidence>
<feature type="domain" description="Topo IA-type catalytic" evidence="12">
    <location>
        <begin position="168"/>
        <end position="608"/>
    </location>
</feature>
<evidence type="ECO:0000256" key="6">
    <source>
        <dbReference type="ARBA" id="ARBA00023235"/>
    </source>
</evidence>
<dbReference type="Pfam" id="PF01751">
    <property type="entry name" value="Toprim"/>
    <property type="match status" value="1"/>
</dbReference>
<dbReference type="InterPro" id="IPR034144">
    <property type="entry name" value="TOPRIM_TopoIII"/>
</dbReference>
<dbReference type="Gene3D" id="1.10.460.10">
    <property type="entry name" value="Topoisomerase I, domain 2"/>
    <property type="match status" value="1"/>
</dbReference>